<accession>A0A812TJ03</accession>
<dbReference type="InterPro" id="IPR011889">
    <property type="entry name" value="Liste_lipo_26"/>
</dbReference>
<dbReference type="InterPro" id="IPR005046">
    <property type="entry name" value="DUF285"/>
</dbReference>
<dbReference type="NCBIfam" id="TIGR02167">
    <property type="entry name" value="Liste_lipo_26"/>
    <property type="match status" value="3"/>
</dbReference>
<keyword evidence="3" id="KW-1185">Reference proteome</keyword>
<comment type="caution">
    <text evidence="2">The sequence shown here is derived from an EMBL/GenBank/DDBJ whole genome shotgun (WGS) entry which is preliminary data.</text>
</comment>
<reference evidence="2" key="1">
    <citation type="submission" date="2021-02" db="EMBL/GenBank/DDBJ databases">
        <authorList>
            <person name="Dougan E. K."/>
            <person name="Rhodes N."/>
            <person name="Thang M."/>
            <person name="Chan C."/>
        </authorList>
    </citation>
    <scope>NUCLEOTIDE SEQUENCE</scope>
</reference>
<sequence length="1226" mass="139558">MESNRRKLASSLGFSLRLSRRLKEQQVVDHLSSALYALTAEYSVRDDAVAPFLLPGSSEIRLYDAIMVSEQRYTTWRRPCNQTSIAIHLLPRCQTSQWDGIVIVPTRAVPFLHARLCPLSASENSTIREDERQNYGDVLNDKLKTSGEIEPCNPKMMLRAKLAEVTATLCALDVSEVAQTWWSEVSAFKKENLKQDDARVRSLMKRILVEDEEPVVGLIAHSILFKRILQLFWPQEAARQDEVRAALRNGVTQDTVDPFHDKVMNCGTLLLTFRYHPKGAEILKASFLFDGRMESALAREGRTQAHGSPVALAFYPKFTSSTIVQATFAYMIERYALLHWNDTAAKLQLSLRHGSPEQWNVSAITNMSALLRDLDFNEDISAWDTSSVKDMSFMFYGARSFNRPIGSWNVSGVTNMHAMFYNAAEFNQSVGSWDTSAVQDMSDMFRSAEEFNQDIGSWDTSAVRNMSVMFGWARSFNRPIGSWNVSGVKDMKGMFYSVVEFNQDIGSWDTSALRDMSYMFYEARSFNWPIGSWNVSGVKDMTAVFYNAAEFNQDIGSWETSAVRDMSYMFRGATSFNMPIGSWNVSGVKDMNSMFNHATEFNQDIGSWDTSAVANMRYMFARAASFNMPIGSWNVSGVKAMEAMFTQAKEFNEDIGSWDTSAVGDMGGMFLGAASFNKPIGSWNVSTVTKMLAMFKGATSFDQSLGMWDTSAVNQMDSMFENARSFNQPLSSWNFSGVPLGWNRTRPWDGSGMTSCVRSRTSQALGCPIALDFQAWDLAFEACPACPYLLLPRWYDTAVARYQSLATLEIWLASRVLLARHLDMRFARRVVQVAMPELGTRNASSVQQDDTCTSPASSHFRGKWFHLPVTAAALLVLWALLWVLRRRHKKQQLLENHKRADRIQKLLQQLDEALWDEQEDTVRELSRQLVSVGWTPNDVEQAAKEVRARHSQHAGVSLVYLLQDFVQLAQEKSREVDPTFLELKDVFWCRDHKLGQDVRCPRDGKLGCALVDMLPPQHRQKQNHFMSWSWQYSLWQLRSALQMWKLQAPPSDVFFYMCFFVNNQFRLIVDGTPAGSDNLEEVFEENLRRSGKVVAILDTWHQPTYLRRVWTIYEQYVACTMQMEVTFVMPYEATRSLSQKLSLGDAGIAEVTQSLCEVDVAEAEAYDPRDEVKVKKTIERSVGYDRVNEHVRSAMVHWISSVVRDKFQDLVNESSKRDALCVEERV</sequence>
<dbReference type="OrthoDB" id="525043at2759"/>
<evidence type="ECO:0000256" key="1">
    <source>
        <dbReference type="SAM" id="Phobius"/>
    </source>
</evidence>
<evidence type="ECO:0000313" key="2">
    <source>
        <dbReference type="EMBL" id="CAE7528771.1"/>
    </source>
</evidence>
<organism evidence="2 3">
    <name type="scientific">Symbiodinium natans</name>
    <dbReference type="NCBI Taxonomy" id="878477"/>
    <lineage>
        <taxon>Eukaryota</taxon>
        <taxon>Sar</taxon>
        <taxon>Alveolata</taxon>
        <taxon>Dinophyceae</taxon>
        <taxon>Suessiales</taxon>
        <taxon>Symbiodiniaceae</taxon>
        <taxon>Symbiodinium</taxon>
    </lineage>
</organism>
<keyword evidence="1" id="KW-0472">Membrane</keyword>
<keyword evidence="1" id="KW-0812">Transmembrane</keyword>
<dbReference type="Pfam" id="PF03382">
    <property type="entry name" value="DUF285"/>
    <property type="match status" value="2"/>
</dbReference>
<gene>
    <name evidence="2" type="primary">BGLU42</name>
    <name evidence="2" type="ORF">SNAT2548_LOCUS29611</name>
</gene>
<keyword evidence="1" id="KW-1133">Transmembrane helix</keyword>
<evidence type="ECO:0000313" key="3">
    <source>
        <dbReference type="Proteomes" id="UP000604046"/>
    </source>
</evidence>
<proteinExistence type="predicted"/>
<protein>
    <submittedName>
        <fullName evidence="2">BGLU42 protein</fullName>
    </submittedName>
</protein>
<dbReference type="AlphaFoldDB" id="A0A812TJ03"/>
<dbReference type="EMBL" id="CAJNDS010002568">
    <property type="protein sequence ID" value="CAE7528771.1"/>
    <property type="molecule type" value="Genomic_DNA"/>
</dbReference>
<dbReference type="Proteomes" id="UP000604046">
    <property type="component" value="Unassembled WGS sequence"/>
</dbReference>
<name>A0A812TJ03_9DINO</name>
<feature type="transmembrane region" description="Helical" evidence="1">
    <location>
        <begin position="864"/>
        <end position="884"/>
    </location>
</feature>